<keyword evidence="5" id="KW-0762">Sugar transport</keyword>
<evidence type="ECO:0000256" key="3">
    <source>
        <dbReference type="ARBA" id="ARBA00022448"/>
    </source>
</evidence>
<feature type="transmembrane region" description="Helical" evidence="10">
    <location>
        <begin position="94"/>
        <end position="112"/>
    </location>
</feature>
<evidence type="ECO:0000313" key="13">
    <source>
        <dbReference type="Proteomes" id="UP000294723"/>
    </source>
</evidence>
<keyword evidence="4" id="KW-1003">Cell membrane</keyword>
<keyword evidence="6 10" id="KW-0812">Transmembrane</keyword>
<dbReference type="PROSITE" id="PS00217">
    <property type="entry name" value="SUGAR_TRANSPORT_2"/>
    <property type="match status" value="1"/>
</dbReference>
<evidence type="ECO:0000313" key="12">
    <source>
        <dbReference type="EMBL" id="TDD89999.1"/>
    </source>
</evidence>
<reference evidence="12 13" key="1">
    <citation type="submission" date="2019-03" db="EMBL/GenBank/DDBJ databases">
        <title>Draft genome sequences of novel Actinobacteria.</title>
        <authorList>
            <person name="Sahin N."/>
            <person name="Ay H."/>
            <person name="Saygin H."/>
        </authorList>
    </citation>
    <scope>NUCLEOTIDE SEQUENCE [LARGE SCALE GENOMIC DNA]</scope>
    <source>
        <strain evidence="12 13">5K548</strain>
    </source>
</reference>
<dbReference type="EMBL" id="SMLA01000010">
    <property type="protein sequence ID" value="TDD89999.1"/>
    <property type="molecule type" value="Genomic_DNA"/>
</dbReference>
<keyword evidence="13" id="KW-1185">Reference proteome</keyword>
<feature type="transmembrane region" description="Helical" evidence="10">
    <location>
        <begin position="259"/>
        <end position="282"/>
    </location>
</feature>
<evidence type="ECO:0000256" key="9">
    <source>
        <dbReference type="RuleBase" id="RU003346"/>
    </source>
</evidence>
<evidence type="ECO:0000256" key="10">
    <source>
        <dbReference type="SAM" id="Phobius"/>
    </source>
</evidence>
<dbReference type="InterPro" id="IPR005828">
    <property type="entry name" value="MFS_sugar_transport-like"/>
</dbReference>
<comment type="caution">
    <text evidence="12">The sequence shown here is derived from an EMBL/GenBank/DDBJ whole genome shotgun (WGS) entry which is preliminary data.</text>
</comment>
<dbReference type="GO" id="GO:0005886">
    <property type="term" value="C:plasma membrane"/>
    <property type="evidence" value="ECO:0007669"/>
    <property type="project" value="UniProtKB-SubCell"/>
</dbReference>
<feature type="transmembrane region" description="Helical" evidence="10">
    <location>
        <begin position="294"/>
        <end position="318"/>
    </location>
</feature>
<evidence type="ECO:0000256" key="1">
    <source>
        <dbReference type="ARBA" id="ARBA00004651"/>
    </source>
</evidence>
<organism evidence="12 13">
    <name type="scientific">Saccharopolyspora karakumensis</name>
    <dbReference type="NCBI Taxonomy" id="2530386"/>
    <lineage>
        <taxon>Bacteria</taxon>
        <taxon>Bacillati</taxon>
        <taxon>Actinomycetota</taxon>
        <taxon>Actinomycetes</taxon>
        <taxon>Pseudonocardiales</taxon>
        <taxon>Pseudonocardiaceae</taxon>
        <taxon>Saccharopolyspora</taxon>
    </lineage>
</organism>
<evidence type="ECO:0000256" key="5">
    <source>
        <dbReference type="ARBA" id="ARBA00022597"/>
    </source>
</evidence>
<evidence type="ECO:0000256" key="6">
    <source>
        <dbReference type="ARBA" id="ARBA00022692"/>
    </source>
</evidence>
<keyword evidence="7 10" id="KW-1133">Transmembrane helix</keyword>
<feature type="transmembrane region" description="Helical" evidence="10">
    <location>
        <begin position="392"/>
        <end position="418"/>
    </location>
</feature>
<dbReference type="FunFam" id="1.20.1250.20:FF:000218">
    <property type="entry name" value="facilitated trehalose transporter Tret1"/>
    <property type="match status" value="1"/>
</dbReference>
<evidence type="ECO:0000259" key="11">
    <source>
        <dbReference type="PROSITE" id="PS50850"/>
    </source>
</evidence>
<feature type="transmembrane region" description="Helical" evidence="10">
    <location>
        <begin position="179"/>
        <end position="200"/>
    </location>
</feature>
<keyword evidence="3 9" id="KW-0813">Transport</keyword>
<dbReference type="InterPro" id="IPR003663">
    <property type="entry name" value="Sugar/inositol_transpt"/>
</dbReference>
<evidence type="ECO:0000256" key="2">
    <source>
        <dbReference type="ARBA" id="ARBA00010992"/>
    </source>
</evidence>
<feature type="transmembrane region" description="Helical" evidence="10">
    <location>
        <begin position="325"/>
        <end position="347"/>
    </location>
</feature>
<name>A0A4R5BV74_9PSEU</name>
<comment type="subcellular location">
    <subcellularLocation>
        <location evidence="1">Cell membrane</location>
        <topology evidence="1">Multi-pass membrane protein</topology>
    </subcellularLocation>
</comment>
<accession>A0A4R5BV74</accession>
<dbReference type="PANTHER" id="PTHR48020:SF12">
    <property type="entry name" value="PROTON MYO-INOSITOL COTRANSPORTER"/>
    <property type="match status" value="1"/>
</dbReference>
<dbReference type="InterPro" id="IPR036259">
    <property type="entry name" value="MFS_trans_sf"/>
</dbReference>
<dbReference type="SUPFAM" id="SSF103473">
    <property type="entry name" value="MFS general substrate transporter"/>
    <property type="match status" value="1"/>
</dbReference>
<gene>
    <name evidence="12" type="ORF">E1202_09570</name>
</gene>
<feature type="domain" description="Major facilitator superfamily (MFS) profile" evidence="11">
    <location>
        <begin position="27"/>
        <end position="446"/>
    </location>
</feature>
<evidence type="ECO:0000256" key="7">
    <source>
        <dbReference type="ARBA" id="ARBA00022989"/>
    </source>
</evidence>
<feature type="transmembrane region" description="Helical" evidence="10">
    <location>
        <begin position="353"/>
        <end position="380"/>
    </location>
</feature>
<dbReference type="PROSITE" id="PS00216">
    <property type="entry name" value="SUGAR_TRANSPORT_1"/>
    <property type="match status" value="2"/>
</dbReference>
<evidence type="ECO:0000256" key="4">
    <source>
        <dbReference type="ARBA" id="ARBA00022475"/>
    </source>
</evidence>
<feature type="transmembrane region" description="Helical" evidence="10">
    <location>
        <begin position="21"/>
        <end position="52"/>
    </location>
</feature>
<dbReference type="InterPro" id="IPR050814">
    <property type="entry name" value="Myo-inositol_Transporter"/>
</dbReference>
<dbReference type="NCBIfam" id="TIGR00879">
    <property type="entry name" value="SP"/>
    <property type="match status" value="1"/>
</dbReference>
<dbReference type="Proteomes" id="UP000294723">
    <property type="component" value="Unassembled WGS sequence"/>
</dbReference>
<protein>
    <submittedName>
        <fullName evidence="12">Sugar porter family MFS transporter</fullName>
    </submittedName>
</protein>
<dbReference type="AlphaFoldDB" id="A0A4R5BV74"/>
<feature type="transmembrane region" description="Helical" evidence="10">
    <location>
        <begin position="64"/>
        <end position="82"/>
    </location>
</feature>
<feature type="transmembrane region" description="Helical" evidence="10">
    <location>
        <begin position="424"/>
        <end position="442"/>
    </location>
</feature>
<feature type="transmembrane region" description="Helical" evidence="10">
    <location>
        <begin position="151"/>
        <end position="173"/>
    </location>
</feature>
<evidence type="ECO:0000256" key="8">
    <source>
        <dbReference type="ARBA" id="ARBA00023136"/>
    </source>
</evidence>
<proteinExistence type="inferred from homology"/>
<dbReference type="PROSITE" id="PS50850">
    <property type="entry name" value="MFS"/>
    <property type="match status" value="1"/>
</dbReference>
<comment type="similarity">
    <text evidence="2 9">Belongs to the major facilitator superfamily. Sugar transporter (TC 2.A.1.1) family.</text>
</comment>
<dbReference type="PRINTS" id="PR00171">
    <property type="entry name" value="SUGRTRNSPORT"/>
</dbReference>
<dbReference type="PANTHER" id="PTHR48020">
    <property type="entry name" value="PROTON MYO-INOSITOL COTRANSPORTER"/>
    <property type="match status" value="1"/>
</dbReference>
<dbReference type="Pfam" id="PF00083">
    <property type="entry name" value="Sugar_tr"/>
    <property type="match status" value="1"/>
</dbReference>
<dbReference type="InterPro" id="IPR005829">
    <property type="entry name" value="Sugar_transporter_CS"/>
</dbReference>
<dbReference type="GO" id="GO:0022857">
    <property type="term" value="F:transmembrane transporter activity"/>
    <property type="evidence" value="ECO:0007669"/>
    <property type="project" value="InterPro"/>
</dbReference>
<sequence length="468" mass="49663">MARAPGEEHAPAPGVARLTGGALVAAASFVAALGGLLFGYDTGVVAAALPYISDAFALGETMKQVVTAALLAGAVAGVIVGGKLADRFGRKRTLTGVTVLYALATLGSAVAPATGWLIVSRVFLGVAIGISSLVVPTYIAELASPRNRGRLVSLHQFMVTVGILMAYLVGYGLSESASWRWMIGVGVLPAVLMSVGLLALPESPRWLLSHDREAEARGVLVRTRRADEVEAEISEIREAVRAEGRITYRELLGPRYRRWVSVGVVAAGASQVVGVNAIIYYVPTILEDEGFGKTAAIGVSVAIGVVNVLFTLPALLWIDRVGRRPWILGGTAVIVLALVVIGIVFLFPLQGATVSWLIVVLMIYESAFACSLGIAIWLVNSEIFPNNVRGQAASFGIVTHWAMNLVVSLTVLTLISALGASVVFWIYALLGALCLGYLYRWLPETKNRSLEEIEASLTADRSDSTRTH</sequence>
<keyword evidence="8 10" id="KW-0472">Membrane</keyword>
<dbReference type="InterPro" id="IPR020846">
    <property type="entry name" value="MFS_dom"/>
</dbReference>
<feature type="transmembrane region" description="Helical" evidence="10">
    <location>
        <begin position="118"/>
        <end position="139"/>
    </location>
</feature>
<dbReference type="Gene3D" id="1.20.1250.20">
    <property type="entry name" value="MFS general substrate transporter like domains"/>
    <property type="match status" value="1"/>
</dbReference>